<reference evidence="3 4" key="1">
    <citation type="journal article" date="2011" name="J. Bacteriol.">
        <title>Genome sequence of Salinisphaera shabanensis, a gammaproteobacterium from the harsh, variable environment of the brine-seawater interface of the Shaban Deep in the Red Sea.</title>
        <authorList>
            <person name="Antunes A."/>
            <person name="Alam I."/>
            <person name="Bajic V.B."/>
            <person name="Stingl U."/>
        </authorList>
    </citation>
    <scope>NUCLEOTIDE SEQUENCE [LARGE SCALE GENOMIC DNA]</scope>
    <source>
        <strain evidence="3 4">E1L3A</strain>
    </source>
</reference>
<evidence type="ECO:0000259" key="2">
    <source>
        <dbReference type="PROSITE" id="PS51733"/>
    </source>
</evidence>
<dbReference type="CDD" id="cd00090">
    <property type="entry name" value="HTH_ARSR"/>
    <property type="match status" value="1"/>
</dbReference>
<dbReference type="InterPro" id="IPR036388">
    <property type="entry name" value="WH-like_DNA-bd_sf"/>
</dbReference>
<dbReference type="STRING" id="1033802.SSPSH_003151"/>
<dbReference type="GO" id="GO:0006355">
    <property type="term" value="P:regulation of DNA-templated transcription"/>
    <property type="evidence" value="ECO:0007669"/>
    <property type="project" value="UniProtKB-ARBA"/>
</dbReference>
<organism evidence="3 4">
    <name type="scientific">Salinisphaera shabanensis E1L3A</name>
    <dbReference type="NCBI Taxonomy" id="1033802"/>
    <lineage>
        <taxon>Bacteria</taxon>
        <taxon>Pseudomonadati</taxon>
        <taxon>Pseudomonadota</taxon>
        <taxon>Gammaproteobacteria</taxon>
        <taxon>Salinisphaerales</taxon>
        <taxon>Salinisphaeraceae</taxon>
        <taxon>Salinisphaera</taxon>
    </lineage>
</organism>
<dbReference type="InterPro" id="IPR004143">
    <property type="entry name" value="BPL_LPL_catalytic"/>
</dbReference>
<dbReference type="SUPFAM" id="SSF55681">
    <property type="entry name" value="Class II aaRS and biotin synthetases"/>
    <property type="match status" value="1"/>
</dbReference>
<proteinExistence type="predicted"/>
<accession>U2FPJ2</accession>
<dbReference type="Pfam" id="PF08279">
    <property type="entry name" value="HTH_11"/>
    <property type="match status" value="1"/>
</dbReference>
<evidence type="ECO:0000256" key="1">
    <source>
        <dbReference type="ARBA" id="ARBA00022598"/>
    </source>
</evidence>
<name>U2FPJ2_9GAMM</name>
<dbReference type="Gene3D" id="1.10.10.10">
    <property type="entry name" value="Winged helix-like DNA-binding domain superfamily/Winged helix DNA-binding domain"/>
    <property type="match status" value="1"/>
</dbReference>
<dbReference type="InterPro" id="IPR036390">
    <property type="entry name" value="WH_DNA-bd_sf"/>
</dbReference>
<dbReference type="PANTHER" id="PTHR12835:SF5">
    <property type="entry name" value="BIOTIN--PROTEIN LIGASE"/>
    <property type="match status" value="1"/>
</dbReference>
<dbReference type="eggNOG" id="COG0340">
    <property type="taxonomic scope" value="Bacteria"/>
</dbReference>
<sequence length="249" mass="26264">MAPALSEVTLVGLLADGAWHRGPALAEALGVSRAAISGRVAELRELGLVVHSVAGRGYRLAAPIELLDEDTIRSALGEVGARLNGLSVHERIDSTNAELARQGGPGMTACLAEYQSAGRGRARRPWASPFGANLYVSLAADVSSTRAPLGALSLAVGVCVIEALRDIGAQDLALKWPNDIWADGDKLGGILIEHRGELGARARLIVGLGLNVSMDRAQAESIDQPWTRLIDHLPTPPGAISWLRPYSRP</sequence>
<dbReference type="GO" id="GO:0005737">
    <property type="term" value="C:cytoplasm"/>
    <property type="evidence" value="ECO:0007669"/>
    <property type="project" value="TreeGrafter"/>
</dbReference>
<dbReference type="PANTHER" id="PTHR12835">
    <property type="entry name" value="BIOTIN PROTEIN LIGASE"/>
    <property type="match status" value="1"/>
</dbReference>
<reference evidence="3 4" key="2">
    <citation type="journal article" date="2013" name="PLoS ONE">
        <title>INDIGO - INtegrated Data Warehouse of MIcrobial GenOmes with Examples from the Red Sea Extremophiles.</title>
        <authorList>
            <person name="Alam I."/>
            <person name="Antunes A."/>
            <person name="Kamau A.A."/>
            <person name="Ba Alawi W."/>
            <person name="Kalkatawi M."/>
            <person name="Stingl U."/>
            <person name="Bajic V.B."/>
        </authorList>
    </citation>
    <scope>NUCLEOTIDE SEQUENCE [LARGE SCALE GENOMIC DNA]</scope>
    <source>
        <strain evidence="3 4">E1L3A</strain>
    </source>
</reference>
<dbReference type="Gene3D" id="3.30.930.10">
    <property type="entry name" value="Bira Bifunctional Protein, Domain 2"/>
    <property type="match status" value="1"/>
</dbReference>
<dbReference type="EMBL" id="AFNV02000024">
    <property type="protein sequence ID" value="ERJ18069.1"/>
    <property type="molecule type" value="Genomic_DNA"/>
</dbReference>
<dbReference type="AlphaFoldDB" id="U2FPJ2"/>
<dbReference type="InterPro" id="IPR011991">
    <property type="entry name" value="ArsR-like_HTH"/>
</dbReference>
<keyword evidence="4" id="KW-1185">Reference proteome</keyword>
<dbReference type="CDD" id="cd16442">
    <property type="entry name" value="BPL"/>
    <property type="match status" value="1"/>
</dbReference>
<dbReference type="InterPro" id="IPR045864">
    <property type="entry name" value="aa-tRNA-synth_II/BPL/LPL"/>
</dbReference>
<dbReference type="InterPro" id="IPR004408">
    <property type="entry name" value="Biotin_CoA_COase_ligase"/>
</dbReference>
<dbReference type="eggNOG" id="COG1654">
    <property type="taxonomic scope" value="Bacteria"/>
</dbReference>
<keyword evidence="1 3" id="KW-0436">Ligase</keyword>
<evidence type="ECO:0000313" key="3">
    <source>
        <dbReference type="EMBL" id="ERJ18069.1"/>
    </source>
</evidence>
<gene>
    <name evidence="3" type="ORF">SSPSH_003151</name>
</gene>
<comment type="caution">
    <text evidence="3">The sequence shown here is derived from an EMBL/GenBank/DDBJ whole genome shotgun (WGS) entry which is preliminary data.</text>
</comment>
<dbReference type="InterPro" id="IPR013196">
    <property type="entry name" value="HTH_11"/>
</dbReference>
<dbReference type="Pfam" id="PF03099">
    <property type="entry name" value="BPL_LplA_LipB"/>
    <property type="match status" value="1"/>
</dbReference>
<feature type="domain" description="BPL/LPL catalytic" evidence="2">
    <location>
        <begin position="66"/>
        <end position="249"/>
    </location>
</feature>
<dbReference type="Proteomes" id="UP000006242">
    <property type="component" value="Unassembled WGS sequence"/>
</dbReference>
<protein>
    <submittedName>
        <fullName evidence="3">Bifunctional transcriptional repressor of the biotin operon-biotin acetyl-CoA-carboxylase sy protein</fullName>
        <ecNumber evidence="3">6.3.4.15</ecNumber>
    </submittedName>
</protein>
<dbReference type="PROSITE" id="PS51733">
    <property type="entry name" value="BPL_LPL_CATALYTIC"/>
    <property type="match status" value="1"/>
</dbReference>
<dbReference type="EC" id="6.3.4.15" evidence="3"/>
<dbReference type="GO" id="GO:0004077">
    <property type="term" value="F:biotin--[biotin carboxyl-carrier protein] ligase activity"/>
    <property type="evidence" value="ECO:0007669"/>
    <property type="project" value="UniProtKB-EC"/>
</dbReference>
<dbReference type="NCBIfam" id="TIGR00121">
    <property type="entry name" value="birA_ligase"/>
    <property type="match status" value="1"/>
</dbReference>
<dbReference type="SUPFAM" id="SSF46785">
    <property type="entry name" value="Winged helix' DNA-binding domain"/>
    <property type="match status" value="1"/>
</dbReference>
<evidence type="ECO:0000313" key="4">
    <source>
        <dbReference type="Proteomes" id="UP000006242"/>
    </source>
</evidence>